<dbReference type="EMBL" id="CP036287">
    <property type="protein sequence ID" value="QDU69214.1"/>
    <property type="molecule type" value="Genomic_DNA"/>
</dbReference>
<evidence type="ECO:0000313" key="2">
    <source>
        <dbReference type="EMBL" id="QDU69214.1"/>
    </source>
</evidence>
<gene>
    <name evidence="2" type="ORF">Pla133_43310</name>
</gene>
<feature type="chain" id="PRO_5022008210" evidence="1">
    <location>
        <begin position="33"/>
        <end position="234"/>
    </location>
</feature>
<feature type="signal peptide" evidence="1">
    <location>
        <begin position="1"/>
        <end position="32"/>
    </location>
</feature>
<sequence length="234" mass="24112" precursor="true">MKTHRHTTRLQRLAGATLIAALAAGLGTTALGSGGSASGIGGDGIGGDDGAGNGGIQLLSEAIGSLPGFWVDDEATLVKLPAELDESQQFDMHLEILVPDKKLHDLFASAAGQGYALLSLPPTDPGMTRVRIYGDVDVSLLRTELQKAQPEIAIQYGAENIDALATILWNGAVISQYGVNTAVEALSVPVNTHGFLSTVVDTPAKLYLYSPTSGLSKALISGGGGTVDFSLVDL</sequence>
<name>A0A518BQG1_9BACT</name>
<accession>A0A518BQG1</accession>
<keyword evidence="1" id="KW-0732">Signal</keyword>
<proteinExistence type="predicted"/>
<organism evidence="2 3">
    <name type="scientific">Engelhardtia mirabilis</name>
    <dbReference type="NCBI Taxonomy" id="2528011"/>
    <lineage>
        <taxon>Bacteria</taxon>
        <taxon>Pseudomonadati</taxon>
        <taxon>Planctomycetota</taxon>
        <taxon>Planctomycetia</taxon>
        <taxon>Planctomycetia incertae sedis</taxon>
        <taxon>Engelhardtia</taxon>
    </lineage>
</organism>
<dbReference type="RefSeq" id="WP_145068908.1">
    <property type="nucleotide sequence ID" value="NZ_CP036287.1"/>
</dbReference>
<evidence type="ECO:0000256" key="1">
    <source>
        <dbReference type="SAM" id="SignalP"/>
    </source>
</evidence>
<dbReference type="AlphaFoldDB" id="A0A518BQG1"/>
<reference evidence="2 3" key="1">
    <citation type="submission" date="2019-02" db="EMBL/GenBank/DDBJ databases">
        <title>Deep-cultivation of Planctomycetes and their phenomic and genomic characterization uncovers novel biology.</title>
        <authorList>
            <person name="Wiegand S."/>
            <person name="Jogler M."/>
            <person name="Boedeker C."/>
            <person name="Pinto D."/>
            <person name="Vollmers J."/>
            <person name="Rivas-Marin E."/>
            <person name="Kohn T."/>
            <person name="Peeters S.H."/>
            <person name="Heuer A."/>
            <person name="Rast P."/>
            <person name="Oberbeckmann S."/>
            <person name="Bunk B."/>
            <person name="Jeske O."/>
            <person name="Meyerdierks A."/>
            <person name="Storesund J.E."/>
            <person name="Kallscheuer N."/>
            <person name="Luecker S."/>
            <person name="Lage O.M."/>
            <person name="Pohl T."/>
            <person name="Merkel B.J."/>
            <person name="Hornburger P."/>
            <person name="Mueller R.-W."/>
            <person name="Bruemmer F."/>
            <person name="Labrenz M."/>
            <person name="Spormann A.M."/>
            <person name="Op den Camp H."/>
            <person name="Overmann J."/>
            <person name="Amann R."/>
            <person name="Jetten M.S.M."/>
            <person name="Mascher T."/>
            <person name="Medema M.H."/>
            <person name="Devos D.P."/>
            <person name="Kaster A.-K."/>
            <person name="Ovreas L."/>
            <person name="Rohde M."/>
            <person name="Galperin M.Y."/>
            <person name="Jogler C."/>
        </authorList>
    </citation>
    <scope>NUCLEOTIDE SEQUENCE [LARGE SCALE GENOMIC DNA]</scope>
    <source>
        <strain evidence="2 3">Pla133</strain>
    </source>
</reference>
<keyword evidence="3" id="KW-1185">Reference proteome</keyword>
<protein>
    <submittedName>
        <fullName evidence="2">Uncharacterized protein</fullName>
    </submittedName>
</protein>
<dbReference type="Proteomes" id="UP000316921">
    <property type="component" value="Chromosome"/>
</dbReference>
<dbReference type="KEGG" id="pbap:Pla133_43310"/>
<evidence type="ECO:0000313" key="3">
    <source>
        <dbReference type="Proteomes" id="UP000316921"/>
    </source>
</evidence>